<feature type="chain" id="PRO_5013161689" description="Proteinase inhibitor I78" evidence="1">
    <location>
        <begin position="26"/>
        <end position="109"/>
    </location>
</feature>
<comment type="caution">
    <text evidence="2">The sequence shown here is derived from an EMBL/GenBank/DDBJ whole genome shotgun (WGS) entry which is preliminary data.</text>
</comment>
<gene>
    <name evidence="2" type="ORF">PENPOL_c010G02321</name>
</gene>
<organism evidence="2 3">
    <name type="scientific">Penicillium polonicum</name>
    <dbReference type="NCBI Taxonomy" id="60169"/>
    <lineage>
        <taxon>Eukaryota</taxon>
        <taxon>Fungi</taxon>
        <taxon>Dikarya</taxon>
        <taxon>Ascomycota</taxon>
        <taxon>Pezizomycotina</taxon>
        <taxon>Eurotiomycetes</taxon>
        <taxon>Eurotiomycetidae</taxon>
        <taxon>Eurotiales</taxon>
        <taxon>Aspergillaceae</taxon>
        <taxon>Penicillium</taxon>
    </lineage>
</organism>
<name>A0A1V6NE85_PENPO</name>
<reference evidence="3" key="1">
    <citation type="journal article" date="2017" name="Nat. Microbiol.">
        <title>Global analysis of biosynthetic gene clusters reveals vast potential of secondary metabolite production in Penicillium species.</title>
        <authorList>
            <person name="Nielsen J.C."/>
            <person name="Grijseels S."/>
            <person name="Prigent S."/>
            <person name="Ji B."/>
            <person name="Dainat J."/>
            <person name="Nielsen K.F."/>
            <person name="Frisvad J.C."/>
            <person name="Workman M."/>
            <person name="Nielsen J."/>
        </authorList>
    </citation>
    <scope>NUCLEOTIDE SEQUENCE [LARGE SCALE GENOMIC DNA]</scope>
    <source>
        <strain evidence="3">IBT 4502</strain>
    </source>
</reference>
<sequence>MGYIRDKTSLCLFFLYVSLFEYIDYFEPPNMPLVVPGINSSFGDKSEWVNKLMGKKISDISNETSFAKKDLPQTHRVLKPGDMKTMDHNPNRLNIHVNEDGVVHDVNSG</sequence>
<accession>A0A1V6NE85</accession>
<keyword evidence="1" id="KW-0732">Signal</keyword>
<dbReference type="Gene3D" id="3.30.10.10">
    <property type="entry name" value="Trypsin Inhibitor V, subunit A"/>
    <property type="match status" value="1"/>
</dbReference>
<evidence type="ECO:0000313" key="3">
    <source>
        <dbReference type="Proteomes" id="UP000191408"/>
    </source>
</evidence>
<dbReference type="Proteomes" id="UP000191408">
    <property type="component" value="Unassembled WGS sequence"/>
</dbReference>
<dbReference type="OrthoDB" id="10013825at2759"/>
<evidence type="ECO:0000256" key="1">
    <source>
        <dbReference type="SAM" id="SignalP"/>
    </source>
</evidence>
<dbReference type="AlphaFoldDB" id="A0A1V6NE85"/>
<protein>
    <recommendedName>
        <fullName evidence="4">Proteinase inhibitor I78</fullName>
    </recommendedName>
</protein>
<dbReference type="STRING" id="60169.A0A1V6NE85"/>
<evidence type="ECO:0008006" key="4">
    <source>
        <dbReference type="Google" id="ProtNLM"/>
    </source>
</evidence>
<dbReference type="EMBL" id="MDYM01000010">
    <property type="protein sequence ID" value="OQD63044.1"/>
    <property type="molecule type" value="Genomic_DNA"/>
</dbReference>
<keyword evidence="3" id="KW-1185">Reference proteome</keyword>
<feature type="signal peptide" evidence="1">
    <location>
        <begin position="1"/>
        <end position="25"/>
    </location>
</feature>
<dbReference type="PANTHER" id="PTHR39600:SF1">
    <property type="entry name" value="PEPTIDASE INHIBITOR I78 FAMILY PROTEIN"/>
    <property type="match status" value="1"/>
</dbReference>
<proteinExistence type="predicted"/>
<evidence type="ECO:0000313" key="2">
    <source>
        <dbReference type="EMBL" id="OQD63044.1"/>
    </source>
</evidence>
<dbReference type="InterPro" id="IPR021719">
    <property type="entry name" value="Prot_inh_I78"/>
</dbReference>
<dbReference type="Pfam" id="PF11720">
    <property type="entry name" value="Inhibitor_I78"/>
    <property type="match status" value="1"/>
</dbReference>
<dbReference type="PANTHER" id="PTHR39600">
    <property type="entry name" value="PEPTIDASE INHIBITOR I78 FAMILY PROTEIN"/>
    <property type="match status" value="1"/>
</dbReference>